<feature type="compositionally biased region" description="Basic and acidic residues" evidence="2">
    <location>
        <begin position="178"/>
        <end position="188"/>
    </location>
</feature>
<dbReference type="PaxDb" id="10116-ENSRNOP00000006867"/>
<dbReference type="CTD" id="256643"/>
<feature type="region of interest" description="Disordered" evidence="2">
    <location>
        <begin position="178"/>
        <end position="213"/>
    </location>
</feature>
<dbReference type="KEGG" id="rno:501559"/>
<dbReference type="OMA" id="KWHEDEF"/>
<feature type="region of interest" description="Disordered" evidence="2">
    <location>
        <begin position="1"/>
        <end position="110"/>
    </location>
</feature>
<dbReference type="OrthoDB" id="9935637at2759"/>
<dbReference type="GeneID" id="501559"/>
<feature type="region of interest" description="Disordered" evidence="2">
    <location>
        <begin position="138"/>
        <end position="158"/>
    </location>
</feature>
<accession>B2GUW9</accession>
<dbReference type="PhylomeDB" id="B2GUW9"/>
<evidence type="ECO:0000313" key="3">
    <source>
        <dbReference type="EMBL" id="AAI66438.1"/>
    </source>
</evidence>
<dbReference type="InterPro" id="IPR029199">
    <property type="entry name" value="THRAP3_BCLAF1"/>
</dbReference>
<dbReference type="GO" id="GO:0003712">
    <property type="term" value="F:transcription coregulator activity"/>
    <property type="evidence" value="ECO:0000318"/>
    <property type="project" value="GO_Central"/>
</dbReference>
<dbReference type="GO" id="GO:0045944">
    <property type="term" value="P:positive regulation of transcription by RNA polymerase II"/>
    <property type="evidence" value="ECO:0000318"/>
    <property type="project" value="GO_Central"/>
</dbReference>
<feature type="compositionally biased region" description="Basic and acidic residues" evidence="2">
    <location>
        <begin position="23"/>
        <end position="43"/>
    </location>
</feature>
<dbReference type="HOGENOM" id="CLU_024256_0_0_1"/>
<evidence type="ECO:0007829" key="7">
    <source>
        <dbReference type="PubMed" id="22673903"/>
    </source>
</evidence>
<dbReference type="Proteomes" id="UP000002494">
    <property type="component" value="Chromosome X"/>
</dbReference>
<dbReference type="eggNOG" id="ENOG502S4TN">
    <property type="taxonomic scope" value="Eukaryota"/>
</dbReference>
<dbReference type="PhosphoSitePlus" id="B2GUW9"/>
<dbReference type="VEuPathDB" id="HostDB:ENSRNOG00000005135"/>
<evidence type="ECO:0000256" key="1">
    <source>
        <dbReference type="ARBA" id="ARBA00006481"/>
    </source>
</evidence>
<dbReference type="Ensembl" id="ENSRNOT00000006867.8">
    <property type="protein sequence ID" value="ENSRNOP00000006867.6"/>
    <property type="gene ID" value="ENSRNOG00000005135.9"/>
</dbReference>
<evidence type="ECO:0000313" key="5">
    <source>
        <dbReference type="Proteomes" id="UP000002494"/>
    </source>
</evidence>
<dbReference type="Bgee" id="ENSRNOG00000005135">
    <property type="expression patterns" value="Expressed in thymus and 19 other cell types or tissues"/>
</dbReference>
<dbReference type="STRING" id="10116.ENSRNOP00000006867"/>
<organism evidence="3">
    <name type="scientific">Rattus norvegicus</name>
    <name type="common">Rat</name>
    <dbReference type="NCBI Taxonomy" id="10116"/>
    <lineage>
        <taxon>Eukaryota</taxon>
        <taxon>Metazoa</taxon>
        <taxon>Chordata</taxon>
        <taxon>Craniata</taxon>
        <taxon>Vertebrata</taxon>
        <taxon>Euteleostomi</taxon>
        <taxon>Mammalia</taxon>
        <taxon>Eutheria</taxon>
        <taxon>Euarchontoglires</taxon>
        <taxon>Glires</taxon>
        <taxon>Rodentia</taxon>
        <taxon>Myomorpha</taxon>
        <taxon>Muroidea</taxon>
        <taxon>Muridae</taxon>
        <taxon>Murinae</taxon>
        <taxon>Rattus</taxon>
    </lineage>
</organism>
<dbReference type="GO" id="GO:0016592">
    <property type="term" value="C:mediator complex"/>
    <property type="evidence" value="ECO:0000318"/>
    <property type="project" value="GO_Central"/>
</dbReference>
<dbReference type="GeneTree" id="ENSGT00950000183163"/>
<dbReference type="PANTHER" id="PTHR15268">
    <property type="entry name" value="THRAP3/BCLAF1"/>
    <property type="match status" value="1"/>
</dbReference>
<protein>
    <submittedName>
        <fullName evidence="4">BCLAF1 and THRAP3 family member 3</fullName>
    </submittedName>
    <submittedName>
        <fullName evidence="3">RGD1562161 protein</fullName>
    </submittedName>
</protein>
<feature type="region of interest" description="Disordered" evidence="2">
    <location>
        <begin position="383"/>
        <end position="405"/>
    </location>
</feature>
<dbReference type="Pfam" id="PF15440">
    <property type="entry name" value="THRAP3_BCLAF1"/>
    <property type="match status" value="1"/>
</dbReference>
<gene>
    <name evidence="4 6" type="primary">Bclaf3</name>
    <name evidence="3" type="synonym">RGD1562161</name>
</gene>
<proteinExistence type="evidence at protein level"/>
<reference evidence="3" key="1">
    <citation type="journal article" date="2004" name="Genome Res.">
        <title>The status, quality, and expansion of the NIH full-length cDNA project: the Mammalian Gene Collection (MGC).</title>
        <authorList>
            <consortium name="The MGC Project Team"/>
            <person name="Gerhard D.S."/>
            <person name="Wagner L."/>
            <person name="Feingold E.A."/>
            <person name="Shenmen C.M."/>
            <person name="Grouse L.H."/>
            <person name="Schuler G."/>
            <person name="Klein S.L."/>
            <person name="Old S."/>
            <person name="Rasooly R."/>
            <person name="Good P."/>
            <person name="Guyer M."/>
            <person name="Peck A.M."/>
            <person name="Derge J.G."/>
            <person name="Lipman D."/>
            <person name="Collins F.S."/>
            <person name="Jang W."/>
            <person name="Sherry S."/>
            <person name="Feolo M."/>
            <person name="Misquitta L."/>
            <person name="Lee E."/>
            <person name="Rotmistrovsky K."/>
            <person name="Greenhut S.F."/>
            <person name="Schaefer C.F."/>
            <person name="Buetow K."/>
            <person name="Bonner T.I."/>
            <person name="Haussler D."/>
            <person name="Kent J."/>
            <person name="Kiekhaus M."/>
            <person name="Furey T."/>
            <person name="Brent M."/>
            <person name="Prange C."/>
            <person name="Schreiber K."/>
            <person name="Shapiro N."/>
            <person name="Bhat N.K."/>
            <person name="Hopkins R.F."/>
            <person name="Hsie F."/>
            <person name="Driscoll T."/>
            <person name="Soares M.B."/>
            <person name="Casavant T.L."/>
            <person name="Scheetz T.E."/>
            <person name="Brown-stein M.J."/>
            <person name="Usdin T.B."/>
            <person name="Toshiyuki S."/>
            <person name="Carninci P."/>
            <person name="Piao Y."/>
            <person name="Dudekula D.B."/>
            <person name="Ko M.S."/>
            <person name="Kawakami K."/>
            <person name="Suzuki Y."/>
            <person name="Sugano S."/>
            <person name="Gruber C.E."/>
            <person name="Smith M.R."/>
            <person name="Simmons B."/>
            <person name="Moore T."/>
            <person name="Waterman R."/>
            <person name="Johnson S.L."/>
            <person name="Ruan Y."/>
            <person name="Wei C.L."/>
            <person name="Mathavan S."/>
            <person name="Gunaratne P.H."/>
            <person name="Wu J."/>
            <person name="Garcia A.M."/>
            <person name="Hulyk S.W."/>
            <person name="Fuh E."/>
            <person name="Yuan Y."/>
            <person name="Sneed A."/>
            <person name="Kowis C."/>
            <person name="Hodgson A."/>
            <person name="Muzny D.M."/>
            <person name="McPherson J."/>
            <person name="Gibbs R.A."/>
            <person name="Fahey J."/>
            <person name="Helton E."/>
            <person name="Ketteman M."/>
            <person name="Madan A."/>
            <person name="Rodrigues S."/>
            <person name="Sanchez A."/>
            <person name="Whiting M."/>
            <person name="Madari A."/>
            <person name="Young A.C."/>
            <person name="Wetherby K.D."/>
            <person name="Granite S.J."/>
            <person name="Kwong P.N."/>
            <person name="Brinkley C.P."/>
            <person name="Pearson R.L."/>
            <person name="Bouffard G.G."/>
            <person name="Blakesly R.W."/>
            <person name="Green E.D."/>
            <person name="Dickson M.C."/>
            <person name="Rodriguez A.C."/>
            <person name="Grimwood J."/>
            <person name="Schmutz J."/>
            <person name="Myers R.M."/>
            <person name="Butterfield Y.S."/>
            <person name="Griffith M."/>
            <person name="Griffith O.L."/>
            <person name="Krzywinski M.I."/>
            <person name="Liao N."/>
            <person name="Morin R."/>
            <person name="Morrin R."/>
            <person name="Palmquist D."/>
            <person name="Petrescu A.S."/>
            <person name="Skalska U."/>
            <person name="Smailus D.E."/>
            <person name="Stott J.M."/>
            <person name="Schnerch A."/>
            <person name="Schein J.E."/>
            <person name="Jones S.J."/>
            <person name="Holt R.A."/>
            <person name="Baross A."/>
            <person name="Marra M.A."/>
            <person name="Clifton S."/>
            <person name="Makowski K.A."/>
            <person name="Bosak S."/>
            <person name="Malek J."/>
        </authorList>
    </citation>
    <scope>NUCLEOTIDE SEQUENCE [LARGE SCALE MRNA]</scope>
    <source>
        <tissue evidence="3">Placenta</tissue>
    </source>
</reference>
<evidence type="ECO:0000313" key="4">
    <source>
        <dbReference type="Ensembl" id="ENSRNOP00000006867.6"/>
    </source>
</evidence>
<feature type="compositionally biased region" description="Basic residues" evidence="2">
    <location>
        <begin position="1"/>
        <end position="13"/>
    </location>
</feature>
<feature type="compositionally biased region" description="Basic and acidic residues" evidence="2">
    <location>
        <begin position="85"/>
        <end position="109"/>
    </location>
</feature>
<dbReference type="RefSeq" id="XP_038955896.1">
    <property type="nucleotide sequence ID" value="XM_039099968.2"/>
</dbReference>
<reference evidence="7" key="3">
    <citation type="journal article" date="2012" name="Nat. Commun.">
        <title>Quantitative maps of protein phosphorylation sites across 14 different rat organs and tissues.</title>
        <authorList>
            <person name="Lundby A."/>
            <person name="Secher A."/>
            <person name="Lage K."/>
            <person name="Nordsborg N.B."/>
            <person name="Dmytriyev A."/>
            <person name="Lundby C."/>
            <person name="Olsen J.V."/>
        </authorList>
    </citation>
    <scope>IDENTIFICATION BY MASS SPECTROMETRY [LARGE SCALE ANALYSIS]</scope>
</reference>
<evidence type="ECO:0000313" key="6">
    <source>
        <dbReference type="RGD" id="1562161"/>
    </source>
</evidence>
<evidence type="ECO:0000256" key="2">
    <source>
        <dbReference type="SAM" id="MobiDB-lite"/>
    </source>
</evidence>
<comment type="similarity">
    <text evidence="1">Belongs to the BCLAF1/THRAP3 family.</text>
</comment>
<dbReference type="GO" id="GO:0003677">
    <property type="term" value="F:DNA binding"/>
    <property type="evidence" value="ECO:0000318"/>
    <property type="project" value="GO_Central"/>
</dbReference>
<accession>E9PSU1</accession>
<dbReference type="EMBL" id="BC166438">
    <property type="protein sequence ID" value="AAI66438.1"/>
    <property type="molecule type" value="mRNA"/>
</dbReference>
<name>B2GUW9_RAT</name>
<dbReference type="PANTHER" id="PTHR15268:SF17">
    <property type="entry name" value="BCLAF1 AND THRAP3 FAMILY MEMBER 3"/>
    <property type="match status" value="1"/>
</dbReference>
<dbReference type="AlphaFoldDB" id="B2GUW9"/>
<keyword evidence="5" id="KW-1185">Reference proteome</keyword>
<sequence>MARSRSRSPRWKQRSLSPQSRNFEYHEERHFHGHYDPEYRNDPQRPFTWRMDDEKHGQNKPRIPPRVNSYYRSYENRSPSPNVKPVEKFDTYKPHQEYFPGRGDDDRRSQYMPTYTENAAAYMEHERDCYIPTVQGRYTDEHRGRGNGRGGKPPQMLLGMPPQMSLADSFRFKETWHEDELRHQRVPEESFPQSPRRGSEDFDTRNPFQKRYPEDHDFRKYGYISKRPTDAARYENREPARNPKWKPEHSFLPFQEKAEDWSFGTQSYRYTEREYPERSAATRVSYDYRHKHHKLSDGEQDFADGRFQKYLKEEDRKYSSLKIPGNRESDCFSTIRGRETENEQINGPFYLYQKDCVSYTHTNIKETDLASCNDKWKKKTNKEDCRKENASSSKQLDTGPKPEDKCYSLTKKKSLTIKVDRNKMDTFRSTRYSAERQTSHDLVAIGSRNDNFHPVFQHLDSTQNPEDKPTEEFAQEIITIIHKVKADSFVTPEITLHERFSRIKNKMYADFNQMQSNSDPEFHRRIDMSLADLQNKYTMVYEPDKTVVKVIEPNDLRHDIERRRKERLQNEDENIFHMASSTERIHQSSSFPKVKTIRADGFQKPPHFIKSNFRKFIQKPYINYTMQRKDAITQKIFRIEENHQNRRGSKGPFKNFLGGRFQPNYKSHLVQKSLYIQAKYQRLRFAGPRGFITNKFRNRFLRKKKEYPILPRTNHLELLQMESTLYEDLTEHLILSGIGLTLRH</sequence>
<dbReference type="RGD" id="1562161">
    <property type="gene designation" value="Bclaf3"/>
</dbReference>
<reference evidence="4" key="4">
    <citation type="submission" date="2025-05" db="UniProtKB">
        <authorList>
            <consortium name="Ensembl"/>
        </authorList>
    </citation>
    <scope>IDENTIFICATION</scope>
    <source>
        <strain evidence="4">Brown Norway</strain>
    </source>
</reference>
<dbReference type="RefSeq" id="NP_001121040.1">
    <property type="nucleotide sequence ID" value="NM_001127568.1"/>
</dbReference>
<reference evidence="4 5" key="2">
    <citation type="journal article" date="2004" name="Nature">
        <title>Genome sequence of the Brown Norway rat yields insights into mammalian evolution.</title>
        <authorList>
            <consortium name="Rat Genome Sequencing Project Consortium"/>
            <person name="Gibbs R.A."/>
            <person name="Weinstock G.M."/>
            <person name="Metzker M.L."/>
            <person name="Muzny D.M."/>
            <person name="Sodergren E.J."/>
            <person name="Scherer S."/>
            <person name="Scott G."/>
            <person name="Steffen D."/>
            <person name="Worley K.C."/>
            <person name="Burch P.E."/>
            <person name="Okwuonu G."/>
            <person name="Hines S."/>
            <person name="Lewis L."/>
            <person name="Deramo C."/>
            <person name="Delgado O."/>
            <person name="Dugan-Rocha S."/>
            <person name="Miner G."/>
            <person name="Morgan M."/>
            <person name="Hawes A."/>
            <person name="Gill R."/>
            <person name="Holt R.A."/>
            <person name="Adams M.D."/>
            <person name="Amanatides P.G."/>
            <person name="Baden-Tillson H."/>
            <person name="Barnstead M."/>
            <person name="Chin S."/>
            <person name="Evans C.A."/>
            <person name="Ferriera S."/>
            <person name="Fosler C."/>
            <person name="Glodek A."/>
            <person name="Gu Z."/>
            <person name="Jennings D."/>
            <person name="Kraft C.L."/>
            <person name="Nguyen T."/>
            <person name="Pfannkoch C.M."/>
            <person name="Sitter C."/>
            <person name="Sutton G.G."/>
            <person name="Venter J.C."/>
            <person name="Woodage T."/>
            <person name="Smith D."/>
            <person name="Lee H.-M."/>
            <person name="Gustafson E."/>
            <person name="Cahill P."/>
            <person name="Kana A."/>
            <person name="Doucette-Stamm L."/>
            <person name="Weinstock K."/>
            <person name="Fechtel K."/>
            <person name="Weiss R.B."/>
            <person name="Dunn D.M."/>
            <person name="Green E.D."/>
            <person name="Blakesley R.W."/>
            <person name="Bouffard G.G."/>
            <person name="De Jong P.J."/>
            <person name="Osoegawa K."/>
            <person name="Zhu B."/>
            <person name="Marra M."/>
            <person name="Schein J."/>
            <person name="Bosdet I."/>
            <person name="Fjell C."/>
            <person name="Jones S."/>
            <person name="Krzywinski M."/>
            <person name="Mathewson C."/>
            <person name="Siddiqui A."/>
            <person name="Wye N."/>
            <person name="McPherson J."/>
            <person name="Zhao S."/>
            <person name="Fraser C.M."/>
            <person name="Shetty J."/>
            <person name="Shatsman S."/>
            <person name="Geer K."/>
            <person name="Chen Y."/>
            <person name="Abramzon S."/>
            <person name="Nierman W.C."/>
            <person name="Havlak P.H."/>
            <person name="Chen R."/>
            <person name="Durbin K.J."/>
            <person name="Egan A."/>
            <person name="Ren Y."/>
            <person name="Song X.-Z."/>
            <person name="Li B."/>
            <person name="Liu Y."/>
            <person name="Qin X."/>
            <person name="Cawley S."/>
            <person name="Cooney A.J."/>
            <person name="D'Souza L.M."/>
            <person name="Martin K."/>
            <person name="Wu J.Q."/>
            <person name="Gonzalez-Garay M.L."/>
            <person name="Jackson A.R."/>
            <person name="Kalafus K.J."/>
            <person name="McLeod M.P."/>
            <person name="Milosavljevic A."/>
            <person name="Virk D."/>
            <person name="Volkov A."/>
            <person name="Wheeler D.A."/>
            <person name="Zhang Z."/>
            <person name="Bailey J.A."/>
            <person name="Eichler E.E."/>
            <person name="Tuzun E."/>
            <person name="Birney E."/>
            <person name="Mongin E."/>
            <person name="Ureta-Vidal A."/>
            <person name="Woodwark C."/>
            <person name="Zdobnov E."/>
            <person name="Bork P."/>
            <person name="Suyama M."/>
            <person name="Torrents D."/>
            <person name="Alexandersson M."/>
            <person name="Trask B.J."/>
            <person name="Young J.M."/>
            <person name="Huang H."/>
            <person name="Wang H."/>
            <person name="Xing H."/>
            <person name="Daniels S."/>
            <person name="Gietzen D."/>
            <person name="Schmidt J."/>
            <person name="Stevens K."/>
            <person name="Vitt U."/>
            <person name="Wingrove J."/>
            <person name="Camara F."/>
            <person name="Mar Alba M."/>
            <person name="Abril J.F."/>
            <person name="Guigo R."/>
            <person name="Smit A."/>
            <person name="Dubchak I."/>
            <person name="Rubin E.M."/>
            <person name="Couronne O."/>
            <person name="Poliakov A."/>
            <person name="Huebner N."/>
            <person name="Ganten D."/>
            <person name="Goesele C."/>
            <person name="Hummel O."/>
            <person name="Kreitler T."/>
            <person name="Lee Y.-A."/>
            <person name="Monti J."/>
            <person name="Schulz H."/>
            <person name="Zimdahl H."/>
            <person name="Himmelbauer H."/>
            <person name="Lehrach H."/>
            <person name="Jacob H.J."/>
            <person name="Bromberg S."/>
            <person name="Gullings-Handley J."/>
            <person name="Jensen-Seaman M.I."/>
            <person name="Kwitek A.E."/>
            <person name="Lazar J."/>
            <person name="Pasko D."/>
            <person name="Tonellato P.J."/>
            <person name="Twigger S."/>
            <person name="Ponting C.P."/>
            <person name="Duarte J.M."/>
            <person name="Rice S."/>
            <person name="Goodstadt L."/>
            <person name="Beatson S.A."/>
            <person name="Emes R.D."/>
            <person name="Winter E.E."/>
            <person name="Webber C."/>
            <person name="Brandt P."/>
            <person name="Nyakatura G."/>
            <person name="Adetobi M."/>
            <person name="Chiaromonte F."/>
            <person name="Elnitski L."/>
            <person name="Eswara P."/>
            <person name="Hardison R.C."/>
            <person name="Hou M."/>
            <person name="Kolbe D."/>
            <person name="Makova K."/>
            <person name="Miller W."/>
            <person name="Nekrutenko A."/>
            <person name="Riemer C."/>
            <person name="Schwartz S."/>
            <person name="Taylor J."/>
            <person name="Yang S."/>
            <person name="Zhang Y."/>
            <person name="Lindpaintner K."/>
            <person name="Andrews T.D."/>
            <person name="Caccamo M."/>
            <person name="Clamp M."/>
            <person name="Clarke L."/>
            <person name="Curwen V."/>
            <person name="Durbin R.M."/>
            <person name="Eyras E."/>
            <person name="Searle S.M."/>
            <person name="Cooper G.M."/>
            <person name="Batzoglou S."/>
            <person name="Brudno M."/>
            <person name="Sidow A."/>
            <person name="Stone E.A."/>
            <person name="Payseur B.A."/>
            <person name="Bourque G."/>
            <person name="Lopez-Otin C."/>
            <person name="Puente X.S."/>
            <person name="Chakrabarti K."/>
            <person name="Chatterji S."/>
            <person name="Dewey C."/>
            <person name="Pachter L."/>
            <person name="Bray N."/>
            <person name="Yap V.B."/>
            <person name="Caspi A."/>
            <person name="Tesler G."/>
            <person name="Pevzner P.A."/>
            <person name="Haussler D."/>
            <person name="Roskin K.M."/>
            <person name="Baertsch R."/>
            <person name="Clawson H."/>
            <person name="Furey T.S."/>
            <person name="Hinrichs A.S."/>
            <person name="Karolchik D."/>
            <person name="Kent W.J."/>
            <person name="Rosenbloom K.R."/>
            <person name="Trumbower H."/>
            <person name="Weirauch M."/>
            <person name="Cooper D.N."/>
            <person name="Stenson P.D."/>
            <person name="Ma B."/>
            <person name="Brent M."/>
            <person name="Arumugam M."/>
            <person name="Shteynberg D."/>
            <person name="Copley R.R."/>
            <person name="Taylor M.S."/>
            <person name="Riethman H."/>
            <person name="Mudunuri U."/>
            <person name="Peterson J."/>
            <person name="Guyer M."/>
            <person name="Felsenfeld A."/>
            <person name="Old S."/>
            <person name="Mockrin S."/>
            <person name="Collins F.S."/>
        </authorList>
    </citation>
    <scope>NUCLEOTIDE SEQUENCE [LARGE SCALE GENOMIC DNA]</scope>
    <source>
        <strain evidence="4 5">Brown Norway</strain>
    </source>
</reference>
<dbReference type="AGR" id="RGD:1562161"/>